<protein>
    <submittedName>
        <fullName evidence="1">Uncharacterized protein</fullName>
    </submittedName>
</protein>
<dbReference type="PANTHER" id="PTHR39398:SF1">
    <property type="entry name" value="CSN8_PSMD8_EIF3K DOMAIN-CONTAINING PROTEIN"/>
    <property type="match status" value="1"/>
</dbReference>
<sequence>MQSRKPQGSRLRPVADPLDRAGFVTKGDRMYVTPRKHVMPLSAHGTNAAGKGNTPPSVELSKLLLSLRKLREGMLAASKATPVAFAQRVHVFSIRLSILAHHPPSYSPSLEHTLERLHSKAHPLPAAEVKELVTYLILDYACRQEAMASAFELRARARREHGFHSQVVDLMNWAVDRMRRHALKAVGSAYLNVHVSWVVGGCTGGDGSWTWEKLVDTENLGWEREGDKIVIRRPKTRPAPTPAST</sequence>
<name>A0A9W9P897_9EURO</name>
<dbReference type="PANTHER" id="PTHR39398">
    <property type="entry name" value="YALI0F14311P"/>
    <property type="match status" value="1"/>
</dbReference>
<proteinExistence type="predicted"/>
<reference evidence="1" key="1">
    <citation type="submission" date="2022-11" db="EMBL/GenBank/DDBJ databases">
        <authorList>
            <person name="Petersen C."/>
        </authorList>
    </citation>
    <scope>NUCLEOTIDE SEQUENCE</scope>
    <source>
        <strain evidence="1">IBT 19713</strain>
    </source>
</reference>
<dbReference type="OrthoDB" id="2100128at2759"/>
<evidence type="ECO:0000313" key="2">
    <source>
        <dbReference type="Proteomes" id="UP001150941"/>
    </source>
</evidence>
<gene>
    <name evidence="1" type="ORF">N7468_004413</name>
</gene>
<dbReference type="Proteomes" id="UP001150941">
    <property type="component" value="Unassembled WGS sequence"/>
</dbReference>
<dbReference type="RefSeq" id="XP_058332713.1">
    <property type="nucleotide sequence ID" value="XM_058473710.1"/>
</dbReference>
<accession>A0A9W9P897</accession>
<dbReference type="EMBL" id="JAPQKS010000003">
    <property type="protein sequence ID" value="KAJ5239794.1"/>
    <property type="molecule type" value="Genomic_DNA"/>
</dbReference>
<dbReference type="AlphaFoldDB" id="A0A9W9P897"/>
<reference evidence="1" key="2">
    <citation type="journal article" date="2023" name="IMA Fungus">
        <title>Comparative genomic study of the Penicillium genus elucidates a diverse pangenome and 15 lateral gene transfer events.</title>
        <authorList>
            <person name="Petersen C."/>
            <person name="Sorensen T."/>
            <person name="Nielsen M.R."/>
            <person name="Sondergaard T.E."/>
            <person name="Sorensen J.L."/>
            <person name="Fitzpatrick D.A."/>
            <person name="Frisvad J.C."/>
            <person name="Nielsen K.L."/>
        </authorList>
    </citation>
    <scope>NUCLEOTIDE SEQUENCE</scope>
    <source>
        <strain evidence="1">IBT 19713</strain>
    </source>
</reference>
<keyword evidence="2" id="KW-1185">Reference proteome</keyword>
<evidence type="ECO:0000313" key="1">
    <source>
        <dbReference type="EMBL" id="KAJ5239794.1"/>
    </source>
</evidence>
<dbReference type="GeneID" id="83201013"/>
<organism evidence="1 2">
    <name type="scientific">Penicillium chermesinum</name>
    <dbReference type="NCBI Taxonomy" id="63820"/>
    <lineage>
        <taxon>Eukaryota</taxon>
        <taxon>Fungi</taxon>
        <taxon>Dikarya</taxon>
        <taxon>Ascomycota</taxon>
        <taxon>Pezizomycotina</taxon>
        <taxon>Eurotiomycetes</taxon>
        <taxon>Eurotiomycetidae</taxon>
        <taxon>Eurotiales</taxon>
        <taxon>Aspergillaceae</taxon>
        <taxon>Penicillium</taxon>
    </lineage>
</organism>
<comment type="caution">
    <text evidence="1">The sequence shown here is derived from an EMBL/GenBank/DDBJ whole genome shotgun (WGS) entry which is preliminary data.</text>
</comment>